<reference evidence="5 6" key="1">
    <citation type="submission" date="2021-06" db="EMBL/GenBank/DDBJ databases">
        <authorList>
            <person name="Sun Q."/>
            <person name="Li D."/>
        </authorList>
    </citation>
    <scope>NUCLEOTIDE SEQUENCE [LARGE SCALE GENOMIC DNA]</scope>
    <source>
        <strain evidence="5 6">MSJ-1</strain>
    </source>
</reference>
<dbReference type="InterPro" id="IPR002941">
    <property type="entry name" value="DNA_methylase_N4/N6"/>
</dbReference>
<keyword evidence="1" id="KW-0489">Methyltransferase</keyword>
<dbReference type="Proteomes" id="UP000783742">
    <property type="component" value="Unassembled WGS sequence"/>
</dbReference>
<keyword evidence="2" id="KW-0808">Transferase</keyword>
<evidence type="ECO:0000259" key="4">
    <source>
        <dbReference type="Pfam" id="PF01555"/>
    </source>
</evidence>
<name>A0ABS6FHB8_9FIRM</name>
<accession>A0ABS6FHB8</accession>
<organism evidence="5 6">
    <name type="scientific">Peptoniphilus ovalis</name>
    <dbReference type="NCBI Taxonomy" id="2841503"/>
    <lineage>
        <taxon>Bacteria</taxon>
        <taxon>Bacillati</taxon>
        <taxon>Bacillota</taxon>
        <taxon>Tissierellia</taxon>
        <taxon>Tissierellales</taxon>
        <taxon>Peptoniphilaceae</taxon>
        <taxon>Peptoniphilus</taxon>
    </lineage>
</organism>
<evidence type="ECO:0000256" key="2">
    <source>
        <dbReference type="ARBA" id="ARBA00022679"/>
    </source>
</evidence>
<protein>
    <submittedName>
        <fullName evidence="5">Site-specific DNA-methyltransferase</fullName>
    </submittedName>
</protein>
<dbReference type="RefSeq" id="WP_216549397.1">
    <property type="nucleotide sequence ID" value="NZ_JAHLQO010000004.1"/>
</dbReference>
<comment type="caution">
    <text evidence="5">The sequence shown here is derived from an EMBL/GenBank/DDBJ whole genome shotgun (WGS) entry which is preliminary data.</text>
</comment>
<keyword evidence="6" id="KW-1185">Reference proteome</keyword>
<evidence type="ECO:0000313" key="5">
    <source>
        <dbReference type="EMBL" id="MBU5669561.1"/>
    </source>
</evidence>
<dbReference type="EMBL" id="JAHLQO010000004">
    <property type="protein sequence ID" value="MBU5669561.1"/>
    <property type="molecule type" value="Genomic_DNA"/>
</dbReference>
<keyword evidence="3" id="KW-0680">Restriction system</keyword>
<proteinExistence type="predicted"/>
<evidence type="ECO:0000313" key="6">
    <source>
        <dbReference type="Proteomes" id="UP000783742"/>
    </source>
</evidence>
<gene>
    <name evidence="5" type="ORF">KQI68_06870</name>
</gene>
<evidence type="ECO:0000256" key="1">
    <source>
        <dbReference type="ARBA" id="ARBA00022603"/>
    </source>
</evidence>
<evidence type="ECO:0000256" key="3">
    <source>
        <dbReference type="ARBA" id="ARBA00022747"/>
    </source>
</evidence>
<dbReference type="Pfam" id="PF01555">
    <property type="entry name" value="N6_N4_Mtase"/>
    <property type="match status" value="1"/>
</dbReference>
<feature type="domain" description="DNA methylase N-4/N-6" evidence="4">
    <location>
        <begin position="34"/>
        <end position="258"/>
    </location>
</feature>
<sequence length="278" mass="32508">MEALKIQKRKKELKCELYRDNFQNFKRYNIPKAQLVIADIPYRIGEDAFASNPMWYEGGDNKNGESKFAKKSFFKTDDTFRIAEYMHFCSKLLIKEPKERNKAPAMIVFCSFEQMPMVIDYGKKYGFMKSYPLFFIKNYSAQVLKANMKIVGATEHAVVLYRDKLPKFNNGKKETGKGKMIFNWFEWRRDNSKEYPKIHPTQKPVNLLKELIKIFTDPGDVVIDPVAGSGTTLRAALELGRNSYGFEVEKKFYDLAVEKMLNKKDIWQLSQINMAEFE</sequence>